<keyword evidence="2" id="KW-0732">Signal</keyword>
<dbReference type="Proteomes" id="UP000252038">
    <property type="component" value="Chromosome"/>
</dbReference>
<dbReference type="KEGG" id="chrb:DK843_15830"/>
<gene>
    <name evidence="3" type="ORF">DK843_15830</name>
</gene>
<evidence type="ECO:0000256" key="1">
    <source>
        <dbReference type="SAM" id="Coils"/>
    </source>
</evidence>
<dbReference type="AlphaFoldDB" id="A0A344UK49"/>
<feature type="coiled-coil region" evidence="1">
    <location>
        <begin position="100"/>
        <end position="147"/>
    </location>
</feature>
<evidence type="ECO:0000256" key="2">
    <source>
        <dbReference type="SAM" id="SignalP"/>
    </source>
</evidence>
<accession>A0A344UK49</accession>
<keyword evidence="1" id="KW-0175">Coiled coil</keyword>
<evidence type="ECO:0000313" key="3">
    <source>
        <dbReference type="EMBL" id="AXE35647.1"/>
    </source>
</evidence>
<evidence type="ECO:0000313" key="4">
    <source>
        <dbReference type="Proteomes" id="UP000252038"/>
    </source>
</evidence>
<feature type="signal peptide" evidence="2">
    <location>
        <begin position="1"/>
        <end position="23"/>
    </location>
</feature>
<dbReference type="RefSeq" id="WP_114073763.1">
    <property type="nucleotide sequence ID" value="NZ_CP029554.1"/>
</dbReference>
<proteinExistence type="predicted"/>
<dbReference type="EMBL" id="CP029554">
    <property type="protein sequence ID" value="AXE35647.1"/>
    <property type="molecule type" value="Genomic_DNA"/>
</dbReference>
<reference evidence="3 4" key="1">
    <citation type="submission" date="2018-05" db="EMBL/GenBank/DDBJ databases">
        <title>Genome sequencing, assembly and analysis of the novel insecticidal bacterium, Chromobacterium phragmitis.</title>
        <authorList>
            <person name="Sparks M.E."/>
            <person name="Blackburn M.B."/>
            <person name="Gundersen-Rindal D.E."/>
        </authorList>
    </citation>
    <scope>NUCLEOTIDE SEQUENCE [LARGE SCALE GENOMIC DNA]</scope>
    <source>
        <strain evidence="3">IIBBL 274-1</strain>
    </source>
</reference>
<name>A0A344UK49_9NEIS</name>
<sequence>MNPLLIPRRWLPLLALPLLAACAAPGRPAAAPIRYCLGGDALLISLDAPEDALRQRWQGYEACDGYRLLRVLRASRADPARLSGDLDKLLADKSLSPASAALARQQRQQAQALLRQQEQNDRLQQQLRDQQKRIDDQAAKLDALRRLELDLPKPNGLNGGSKR</sequence>
<organism evidence="3 4">
    <name type="scientific">Chromobacterium phragmitis</name>
    <dbReference type="NCBI Taxonomy" id="2202141"/>
    <lineage>
        <taxon>Bacteria</taxon>
        <taxon>Pseudomonadati</taxon>
        <taxon>Pseudomonadota</taxon>
        <taxon>Betaproteobacteria</taxon>
        <taxon>Neisseriales</taxon>
        <taxon>Chromobacteriaceae</taxon>
        <taxon>Chromobacterium</taxon>
    </lineage>
</organism>
<feature type="chain" id="PRO_5016871957" evidence="2">
    <location>
        <begin position="24"/>
        <end position="163"/>
    </location>
</feature>
<protein>
    <submittedName>
        <fullName evidence="3">Uncharacterized protein</fullName>
    </submittedName>
</protein>